<dbReference type="PROSITE" id="PS51257">
    <property type="entry name" value="PROKAR_LIPOPROTEIN"/>
    <property type="match status" value="1"/>
</dbReference>
<feature type="signal peptide" evidence="5">
    <location>
        <begin position="1"/>
        <end position="20"/>
    </location>
</feature>
<proteinExistence type="inferred from homology"/>
<dbReference type="Pfam" id="PF09084">
    <property type="entry name" value="NMT1"/>
    <property type="match status" value="1"/>
</dbReference>
<feature type="chain" id="PRO_5046199760" evidence="5">
    <location>
        <begin position="21"/>
        <end position="333"/>
    </location>
</feature>
<evidence type="ECO:0000256" key="4">
    <source>
        <dbReference type="ARBA" id="ARBA00022729"/>
    </source>
</evidence>
<gene>
    <name evidence="7" type="ORF">ABT317_28040</name>
</gene>
<evidence type="ECO:0000256" key="3">
    <source>
        <dbReference type="ARBA" id="ARBA00022448"/>
    </source>
</evidence>
<sequence>MPLTTSRRGFAAAVAGLAAAALLTACGSDSSSGKGGEKVRIGYIGDFNGTSLIAIADAKGMWAKHGLSAESKVFTNGPLQIQALGTDNLDLGYIGPGAMWLPASGKAKVVAINTLGDADRVIAQPGITSMQQLKGKTVAVPEGTSGDMILTLALEKAGMTKQDVKIVPMDPSTIVSAFSSKKVDAAGFWYPAAATIKKQVPNLVELAKNSDFADKVSFPTAFVAGNNFVAKQPQKAKKVLAVLREAIAYRSAHKDEAIKLTADKLGIPEDQVKADASHVELLDVAKLDELTKNGTIDKWLKGMNDYFVQAGKLKDPIDPKTYYTGDLFTGAGE</sequence>
<comment type="caution">
    <text evidence="7">The sequence shown here is derived from an EMBL/GenBank/DDBJ whole genome shotgun (WGS) entry which is preliminary data.</text>
</comment>
<dbReference type="CDD" id="cd13561">
    <property type="entry name" value="PBP2_SsuA_like_4"/>
    <property type="match status" value="1"/>
</dbReference>
<organism evidence="7 8">
    <name type="scientific">Streptomyces carpinensis</name>
    <dbReference type="NCBI Taxonomy" id="66369"/>
    <lineage>
        <taxon>Bacteria</taxon>
        <taxon>Bacillati</taxon>
        <taxon>Actinomycetota</taxon>
        <taxon>Actinomycetes</taxon>
        <taxon>Kitasatosporales</taxon>
        <taxon>Streptomycetaceae</taxon>
        <taxon>Streptomyces</taxon>
    </lineage>
</organism>
<accession>A0ABV1W936</accession>
<keyword evidence="3" id="KW-0813">Transport</keyword>
<evidence type="ECO:0000256" key="5">
    <source>
        <dbReference type="SAM" id="SignalP"/>
    </source>
</evidence>
<dbReference type="NCBIfam" id="TIGR01728">
    <property type="entry name" value="SsuA_fam"/>
    <property type="match status" value="1"/>
</dbReference>
<comment type="subcellular location">
    <subcellularLocation>
        <location evidence="1">Periplasm</location>
    </subcellularLocation>
</comment>
<dbReference type="InterPro" id="IPR010067">
    <property type="entry name" value="ABC_SsuA_sub-bd"/>
</dbReference>
<evidence type="ECO:0000256" key="1">
    <source>
        <dbReference type="ARBA" id="ARBA00004418"/>
    </source>
</evidence>
<feature type="domain" description="SsuA/THI5-like" evidence="6">
    <location>
        <begin position="53"/>
        <end position="257"/>
    </location>
</feature>
<dbReference type="RefSeq" id="WP_086727450.1">
    <property type="nucleotide sequence ID" value="NZ_MUBM01000183.1"/>
</dbReference>
<comment type="similarity">
    <text evidence="2">Belongs to the bacterial solute-binding protein SsuA/TauA family.</text>
</comment>
<name>A0ABV1W936_9ACTN</name>
<protein>
    <submittedName>
        <fullName evidence="7">Aliphatic sulfonate ABC transporter substrate-binding protein</fullName>
    </submittedName>
</protein>
<dbReference type="Proteomes" id="UP001458415">
    <property type="component" value="Unassembled WGS sequence"/>
</dbReference>
<dbReference type="InterPro" id="IPR015168">
    <property type="entry name" value="SsuA/THI5"/>
</dbReference>
<keyword evidence="4 5" id="KW-0732">Signal</keyword>
<keyword evidence="8" id="KW-1185">Reference proteome</keyword>
<dbReference type="PANTHER" id="PTHR30024">
    <property type="entry name" value="ALIPHATIC SULFONATES-BINDING PROTEIN-RELATED"/>
    <property type="match status" value="1"/>
</dbReference>
<dbReference type="SUPFAM" id="SSF53850">
    <property type="entry name" value="Periplasmic binding protein-like II"/>
    <property type="match status" value="1"/>
</dbReference>
<evidence type="ECO:0000313" key="7">
    <source>
        <dbReference type="EMBL" id="MER6980715.1"/>
    </source>
</evidence>
<dbReference type="Gene3D" id="3.40.190.10">
    <property type="entry name" value="Periplasmic binding protein-like II"/>
    <property type="match status" value="2"/>
</dbReference>
<evidence type="ECO:0000256" key="2">
    <source>
        <dbReference type="ARBA" id="ARBA00010742"/>
    </source>
</evidence>
<evidence type="ECO:0000259" key="6">
    <source>
        <dbReference type="Pfam" id="PF09084"/>
    </source>
</evidence>
<dbReference type="PANTHER" id="PTHR30024:SF47">
    <property type="entry name" value="TAURINE-BINDING PERIPLASMIC PROTEIN"/>
    <property type="match status" value="1"/>
</dbReference>
<reference evidence="7 8" key="1">
    <citation type="submission" date="2024-06" db="EMBL/GenBank/DDBJ databases">
        <title>The Natural Products Discovery Center: Release of the First 8490 Sequenced Strains for Exploring Actinobacteria Biosynthetic Diversity.</title>
        <authorList>
            <person name="Kalkreuter E."/>
            <person name="Kautsar S.A."/>
            <person name="Yang D."/>
            <person name="Bader C.D."/>
            <person name="Teijaro C.N."/>
            <person name="Fluegel L."/>
            <person name="Davis C.M."/>
            <person name="Simpson J.R."/>
            <person name="Lauterbach L."/>
            <person name="Steele A.D."/>
            <person name="Gui C."/>
            <person name="Meng S."/>
            <person name="Li G."/>
            <person name="Viehrig K."/>
            <person name="Ye F."/>
            <person name="Su P."/>
            <person name="Kiefer A.F."/>
            <person name="Nichols A."/>
            <person name="Cepeda A.J."/>
            <person name="Yan W."/>
            <person name="Fan B."/>
            <person name="Jiang Y."/>
            <person name="Adhikari A."/>
            <person name="Zheng C.-J."/>
            <person name="Schuster L."/>
            <person name="Cowan T.M."/>
            <person name="Smanski M.J."/>
            <person name="Chevrette M.G."/>
            <person name="De Carvalho L.P.S."/>
            <person name="Shen B."/>
        </authorList>
    </citation>
    <scope>NUCLEOTIDE SEQUENCE [LARGE SCALE GENOMIC DNA]</scope>
    <source>
        <strain evidence="7 8">NPDC000634</strain>
    </source>
</reference>
<evidence type="ECO:0000313" key="8">
    <source>
        <dbReference type="Proteomes" id="UP001458415"/>
    </source>
</evidence>
<dbReference type="EMBL" id="JBEPCU010000608">
    <property type="protein sequence ID" value="MER6980715.1"/>
    <property type="molecule type" value="Genomic_DNA"/>
</dbReference>